<feature type="compositionally biased region" description="Basic and acidic residues" evidence="1">
    <location>
        <begin position="1"/>
        <end position="11"/>
    </location>
</feature>
<dbReference type="EMBL" id="AWUE01020860">
    <property type="protein sequence ID" value="OMO65067.1"/>
    <property type="molecule type" value="Genomic_DNA"/>
</dbReference>
<reference evidence="3" key="1">
    <citation type="submission" date="2013-09" db="EMBL/GenBank/DDBJ databases">
        <title>Corchorus olitorius genome sequencing.</title>
        <authorList>
            <person name="Alam M."/>
            <person name="Haque M.S."/>
            <person name="Islam M.S."/>
            <person name="Emdad E.M."/>
            <person name="Islam M.M."/>
            <person name="Ahmed B."/>
            <person name="Halim A."/>
            <person name="Hossen Q.M.M."/>
            <person name="Hossain M.Z."/>
            <person name="Ahmed R."/>
            <person name="Khan M.M."/>
            <person name="Islam R."/>
            <person name="Rashid M.M."/>
            <person name="Khan S.A."/>
            <person name="Rahman M.S."/>
            <person name="Alam M."/>
            <person name="Yahiya A.S."/>
            <person name="Khan M.S."/>
            <person name="Azam M.S."/>
            <person name="Haque T."/>
            <person name="Lashkar M.Z.H."/>
            <person name="Akhand A.I."/>
            <person name="Morshed G."/>
            <person name="Roy S."/>
            <person name="Uddin K.S."/>
            <person name="Rabeya T."/>
            <person name="Hossain A.S."/>
            <person name="Chowdhury A."/>
            <person name="Snigdha A.R."/>
            <person name="Mortoza M.S."/>
            <person name="Matin S.A."/>
            <person name="Hoque S.M.E."/>
            <person name="Islam M.K."/>
            <person name="Roy D.K."/>
            <person name="Haider R."/>
            <person name="Moosa M.M."/>
            <person name="Elias S.M."/>
            <person name="Hasan A.M."/>
            <person name="Jahan S."/>
            <person name="Shafiuddin M."/>
            <person name="Mahmood N."/>
            <person name="Shommy N.S."/>
        </authorList>
    </citation>
    <scope>NUCLEOTIDE SEQUENCE [LARGE SCALE GENOMIC DNA]</scope>
    <source>
        <strain evidence="3">cv. O-4</strain>
    </source>
</reference>
<dbReference type="AlphaFoldDB" id="A0A1R3H402"/>
<gene>
    <name evidence="2" type="ORF">COLO4_31542</name>
</gene>
<evidence type="ECO:0000313" key="3">
    <source>
        <dbReference type="Proteomes" id="UP000187203"/>
    </source>
</evidence>
<proteinExistence type="predicted"/>
<keyword evidence="3" id="KW-1185">Reference proteome</keyword>
<dbReference type="Proteomes" id="UP000187203">
    <property type="component" value="Unassembled WGS sequence"/>
</dbReference>
<feature type="region of interest" description="Disordered" evidence="1">
    <location>
        <begin position="1"/>
        <end position="23"/>
    </location>
</feature>
<evidence type="ECO:0000256" key="1">
    <source>
        <dbReference type="SAM" id="MobiDB-lite"/>
    </source>
</evidence>
<feature type="compositionally biased region" description="Basic residues" evidence="1">
    <location>
        <begin position="12"/>
        <end position="21"/>
    </location>
</feature>
<comment type="caution">
    <text evidence="2">The sequence shown here is derived from an EMBL/GenBank/DDBJ whole genome shotgun (WGS) entry which is preliminary data.</text>
</comment>
<organism evidence="2 3">
    <name type="scientific">Corchorus olitorius</name>
    <dbReference type="NCBI Taxonomy" id="93759"/>
    <lineage>
        <taxon>Eukaryota</taxon>
        <taxon>Viridiplantae</taxon>
        <taxon>Streptophyta</taxon>
        <taxon>Embryophyta</taxon>
        <taxon>Tracheophyta</taxon>
        <taxon>Spermatophyta</taxon>
        <taxon>Magnoliopsida</taxon>
        <taxon>eudicotyledons</taxon>
        <taxon>Gunneridae</taxon>
        <taxon>Pentapetalae</taxon>
        <taxon>rosids</taxon>
        <taxon>malvids</taxon>
        <taxon>Malvales</taxon>
        <taxon>Malvaceae</taxon>
        <taxon>Grewioideae</taxon>
        <taxon>Apeibeae</taxon>
        <taxon>Corchorus</taxon>
    </lineage>
</organism>
<accession>A0A1R3H402</accession>
<sequence>MGIQAQREKMKVPNRKGRNPWKKIASAPYQTPSFTISYLFCQ</sequence>
<name>A0A1R3H402_9ROSI</name>
<protein>
    <submittedName>
        <fullName evidence="2">Uncharacterized protein</fullName>
    </submittedName>
</protein>
<evidence type="ECO:0000313" key="2">
    <source>
        <dbReference type="EMBL" id="OMO65067.1"/>
    </source>
</evidence>